<evidence type="ECO:0000313" key="3">
    <source>
        <dbReference type="EMBL" id="KAF2669427.1"/>
    </source>
</evidence>
<keyword evidence="1" id="KW-0175">Coiled coil</keyword>
<evidence type="ECO:0000256" key="2">
    <source>
        <dbReference type="SAM" id="MobiDB-lite"/>
    </source>
</evidence>
<gene>
    <name evidence="3" type="ORF">BT63DRAFT_455411</name>
</gene>
<name>A0A6A6UD98_9PEZI</name>
<reference evidence="3" key="1">
    <citation type="journal article" date="2020" name="Stud. Mycol.">
        <title>101 Dothideomycetes genomes: a test case for predicting lifestyles and emergence of pathogens.</title>
        <authorList>
            <person name="Haridas S."/>
            <person name="Albert R."/>
            <person name="Binder M."/>
            <person name="Bloem J."/>
            <person name="Labutti K."/>
            <person name="Salamov A."/>
            <person name="Andreopoulos B."/>
            <person name="Baker S."/>
            <person name="Barry K."/>
            <person name="Bills G."/>
            <person name="Bluhm B."/>
            <person name="Cannon C."/>
            <person name="Castanera R."/>
            <person name="Culley D."/>
            <person name="Daum C."/>
            <person name="Ezra D."/>
            <person name="Gonzalez J."/>
            <person name="Henrissat B."/>
            <person name="Kuo A."/>
            <person name="Liang C."/>
            <person name="Lipzen A."/>
            <person name="Lutzoni F."/>
            <person name="Magnuson J."/>
            <person name="Mondo S."/>
            <person name="Nolan M."/>
            <person name="Ohm R."/>
            <person name="Pangilinan J."/>
            <person name="Park H.-J."/>
            <person name="Ramirez L."/>
            <person name="Alfaro M."/>
            <person name="Sun H."/>
            <person name="Tritt A."/>
            <person name="Yoshinaga Y."/>
            <person name="Zwiers L.-H."/>
            <person name="Turgeon B."/>
            <person name="Goodwin S."/>
            <person name="Spatafora J."/>
            <person name="Crous P."/>
            <person name="Grigoriev I."/>
        </authorList>
    </citation>
    <scope>NUCLEOTIDE SEQUENCE</scope>
    <source>
        <strain evidence="3">CBS 115976</strain>
    </source>
</reference>
<dbReference type="Proteomes" id="UP000799302">
    <property type="component" value="Unassembled WGS sequence"/>
</dbReference>
<sequence length="462" mass="52318">MIPLEEQSLLGSNTQQHKHYKHFLLDPSDLLDLCSIISHSTRFQIIISNFPIRATSLQINLCLLYNSSPPKPTDLPSKLHKPMPQPKQKIQTSQAPRPSKWRSLCNKAALLLRLKPKSRNPQESRPAINHESSPLVPQQPVNPAVGNQQSPEPGTPVRQQTKSPSPDKGSPDFSYAESLHIARKRPATNGGVQVNSKSSPDAEADDTVIWTQQSPEHQLESPTKPQSVANHMMRNSTYREKMLQFLKARIFSGNERKQRHDETVYLQQQSITKLQASLEAATIKVDGLQTDLDIKNRRISRLQMIEVKCNSKIVELKSKLLAKEKQMARQATQSQAAQDHTARPADADDAYRNAILELQRVKQEVLRLEIENNDMRQKLAWNPISNFIEFGGYPSGGRVRTVPVQVLFDDREASPTSSMRELPQIPVHDGEMSTMSPLREVPQIRNHEVQDREEDVFGEECF</sequence>
<accession>A0A6A6UD98</accession>
<protein>
    <submittedName>
        <fullName evidence="3">Uncharacterized protein</fullName>
    </submittedName>
</protein>
<evidence type="ECO:0000256" key="1">
    <source>
        <dbReference type="SAM" id="Coils"/>
    </source>
</evidence>
<evidence type="ECO:0000313" key="4">
    <source>
        <dbReference type="Proteomes" id="UP000799302"/>
    </source>
</evidence>
<organism evidence="3 4">
    <name type="scientific">Microthyrium microscopicum</name>
    <dbReference type="NCBI Taxonomy" id="703497"/>
    <lineage>
        <taxon>Eukaryota</taxon>
        <taxon>Fungi</taxon>
        <taxon>Dikarya</taxon>
        <taxon>Ascomycota</taxon>
        <taxon>Pezizomycotina</taxon>
        <taxon>Dothideomycetes</taxon>
        <taxon>Dothideomycetes incertae sedis</taxon>
        <taxon>Microthyriales</taxon>
        <taxon>Microthyriaceae</taxon>
        <taxon>Microthyrium</taxon>
    </lineage>
</organism>
<dbReference type="AlphaFoldDB" id="A0A6A6UD98"/>
<feature type="coiled-coil region" evidence="1">
    <location>
        <begin position="351"/>
        <end position="378"/>
    </location>
</feature>
<feature type="region of interest" description="Disordered" evidence="2">
    <location>
        <begin position="112"/>
        <end position="204"/>
    </location>
</feature>
<feature type="compositionally biased region" description="Polar residues" evidence="2">
    <location>
        <begin position="130"/>
        <end position="164"/>
    </location>
</feature>
<dbReference type="EMBL" id="MU004235">
    <property type="protein sequence ID" value="KAF2669427.1"/>
    <property type="molecule type" value="Genomic_DNA"/>
</dbReference>
<feature type="compositionally biased region" description="Polar residues" evidence="2">
    <location>
        <begin position="190"/>
        <end position="199"/>
    </location>
</feature>
<keyword evidence="4" id="KW-1185">Reference proteome</keyword>
<proteinExistence type="predicted"/>
<feature type="region of interest" description="Disordered" evidence="2">
    <location>
        <begin position="72"/>
        <end position="100"/>
    </location>
</feature>